<dbReference type="Proteomes" id="UP000747110">
    <property type="component" value="Unassembled WGS sequence"/>
</dbReference>
<gene>
    <name evidence="6" type="ORF">Vretifemale_3075</name>
    <name evidence="7" type="ORF">Vretimale_4473</name>
</gene>
<dbReference type="GO" id="GO:0007017">
    <property type="term" value="P:microtubule-based process"/>
    <property type="evidence" value="ECO:0007669"/>
    <property type="project" value="InterPro"/>
</dbReference>
<dbReference type="SUPFAM" id="SSF55307">
    <property type="entry name" value="Tubulin C-terminal domain-like"/>
    <property type="match status" value="1"/>
</dbReference>
<sequence length="234" mass="26217">MQLTLVQLVLESQPAPLQFNAANLMQFAYATRQGKLYSAEGNACIWYHPPTCLATRGVSAGDRVSCLSCLTPPTAERKVFGEVFSRDHQLIRADPRNATYLACGLIARGPTATIADINRNVARLRPQLRMVHWNSEGFKLGICSTPPVGCPFGLLCLANNTAIASTFTTMKERFDKLYRRRFYTHHYEQYMDRSGFESAMELVADLTHQYQELNGATRAPAITRLRPRGLSFLP</sequence>
<dbReference type="GO" id="GO:0005874">
    <property type="term" value="C:microtubule"/>
    <property type="evidence" value="ECO:0007669"/>
    <property type="project" value="UniProtKB-KW"/>
</dbReference>
<feature type="domain" description="Tubulin/FtsZ 2-layer sandwich" evidence="5">
    <location>
        <begin position="77"/>
        <end position="170"/>
    </location>
</feature>
<dbReference type="Proteomes" id="UP000722791">
    <property type="component" value="Unassembled WGS sequence"/>
</dbReference>
<dbReference type="Gene3D" id="1.10.287.600">
    <property type="entry name" value="Helix hairpin bin"/>
    <property type="match status" value="1"/>
</dbReference>
<reference evidence="6" key="1">
    <citation type="journal article" date="2021" name="Proc. Natl. Acad. Sci. U.S.A.">
        <title>Three genomes in the algal genus Volvox reveal the fate of a haploid sex-determining region after a transition to homothallism.</title>
        <authorList>
            <person name="Yamamoto K."/>
            <person name="Hamaji T."/>
            <person name="Kawai-Toyooka H."/>
            <person name="Matsuzaki R."/>
            <person name="Takahashi F."/>
            <person name="Nishimura Y."/>
            <person name="Kawachi M."/>
            <person name="Noguchi H."/>
            <person name="Minakuchi Y."/>
            <person name="Umen J.G."/>
            <person name="Toyoda A."/>
            <person name="Nozaki H."/>
        </authorList>
    </citation>
    <scope>NUCLEOTIDE SEQUENCE</scope>
    <source>
        <strain evidence="7">NIES-3785</strain>
        <strain evidence="6">NIES-3786</strain>
    </source>
</reference>
<dbReference type="InterPro" id="IPR008280">
    <property type="entry name" value="Tub_FtsZ_C"/>
</dbReference>
<keyword evidence="8" id="KW-1185">Reference proteome</keyword>
<evidence type="ECO:0000259" key="5">
    <source>
        <dbReference type="Pfam" id="PF03953"/>
    </source>
</evidence>
<name>A0A8J4C041_9CHLO</name>
<organism evidence="6 8">
    <name type="scientific">Volvox reticuliferus</name>
    <dbReference type="NCBI Taxonomy" id="1737510"/>
    <lineage>
        <taxon>Eukaryota</taxon>
        <taxon>Viridiplantae</taxon>
        <taxon>Chlorophyta</taxon>
        <taxon>core chlorophytes</taxon>
        <taxon>Chlorophyceae</taxon>
        <taxon>CS clade</taxon>
        <taxon>Chlamydomonadales</taxon>
        <taxon>Volvocaceae</taxon>
        <taxon>Volvox</taxon>
    </lineage>
</organism>
<comment type="caution">
    <text evidence="6">The sequence shown here is derived from an EMBL/GenBank/DDBJ whole genome shotgun (WGS) entry which is preliminary data.</text>
</comment>
<dbReference type="OrthoDB" id="1662883at2759"/>
<keyword evidence="3" id="KW-0547">Nucleotide-binding</keyword>
<protein>
    <recommendedName>
        <fullName evidence="5">Tubulin/FtsZ 2-layer sandwich domain-containing protein</fullName>
    </recommendedName>
</protein>
<dbReference type="InterPro" id="IPR004057">
    <property type="entry name" value="Epsilon_tubulin"/>
</dbReference>
<evidence type="ECO:0000256" key="2">
    <source>
        <dbReference type="ARBA" id="ARBA00022701"/>
    </source>
</evidence>
<evidence type="ECO:0000313" key="7">
    <source>
        <dbReference type="EMBL" id="GIL99248.1"/>
    </source>
</evidence>
<dbReference type="PANTHER" id="PTHR11588">
    <property type="entry name" value="TUBULIN"/>
    <property type="match status" value="1"/>
</dbReference>
<keyword evidence="4" id="KW-0342">GTP-binding</keyword>
<proteinExistence type="inferred from homology"/>
<dbReference type="InterPro" id="IPR018316">
    <property type="entry name" value="Tubulin/FtsZ_2-layer-sand-dom"/>
</dbReference>
<dbReference type="EMBL" id="BNCQ01000006">
    <property type="protein sequence ID" value="GIL99248.1"/>
    <property type="molecule type" value="Genomic_DNA"/>
</dbReference>
<dbReference type="PRINTS" id="PR01519">
    <property type="entry name" value="EPSLNTUBULIN"/>
</dbReference>
<dbReference type="InterPro" id="IPR000217">
    <property type="entry name" value="Tubulin"/>
</dbReference>
<evidence type="ECO:0000313" key="8">
    <source>
        <dbReference type="Proteomes" id="UP000747110"/>
    </source>
</evidence>
<comment type="similarity">
    <text evidence="1">Belongs to the tubulin family.</text>
</comment>
<keyword evidence="2" id="KW-0493">Microtubule</keyword>
<dbReference type="Gene3D" id="3.30.1330.20">
    <property type="entry name" value="Tubulin/FtsZ, C-terminal domain"/>
    <property type="match status" value="1"/>
</dbReference>
<evidence type="ECO:0000256" key="3">
    <source>
        <dbReference type="ARBA" id="ARBA00022741"/>
    </source>
</evidence>
<evidence type="ECO:0000256" key="1">
    <source>
        <dbReference type="ARBA" id="ARBA00009636"/>
    </source>
</evidence>
<dbReference type="AlphaFoldDB" id="A0A8J4C041"/>
<dbReference type="GO" id="GO:0005525">
    <property type="term" value="F:GTP binding"/>
    <property type="evidence" value="ECO:0007669"/>
    <property type="project" value="UniProtKB-KW"/>
</dbReference>
<evidence type="ECO:0000256" key="4">
    <source>
        <dbReference type="ARBA" id="ARBA00023134"/>
    </source>
</evidence>
<dbReference type="EMBL" id="BNCP01000004">
    <property type="protein sequence ID" value="GIL72770.1"/>
    <property type="molecule type" value="Genomic_DNA"/>
</dbReference>
<dbReference type="InterPro" id="IPR023123">
    <property type="entry name" value="Tubulin_C"/>
</dbReference>
<dbReference type="InterPro" id="IPR037103">
    <property type="entry name" value="Tubulin/FtsZ-like_C"/>
</dbReference>
<evidence type="ECO:0000313" key="6">
    <source>
        <dbReference type="EMBL" id="GIL72770.1"/>
    </source>
</evidence>
<dbReference type="FunFam" id="1.10.287.600:FF:000007">
    <property type="entry name" value="tubulin epsilon chain"/>
    <property type="match status" value="1"/>
</dbReference>
<dbReference type="Pfam" id="PF03953">
    <property type="entry name" value="Tubulin_C"/>
    <property type="match status" value="1"/>
</dbReference>
<accession>A0A8J4C041</accession>